<dbReference type="GO" id="GO:0000126">
    <property type="term" value="C:transcription factor TFIIIB complex"/>
    <property type="evidence" value="ECO:0007669"/>
    <property type="project" value="TreeGrafter"/>
</dbReference>
<keyword evidence="9" id="KW-0539">Nucleus</keyword>
<dbReference type="InterPro" id="IPR013763">
    <property type="entry name" value="Cyclin-like_dom"/>
</dbReference>
<dbReference type="InterPro" id="IPR011665">
    <property type="entry name" value="BRF1_TBP-bd_dom"/>
</dbReference>
<keyword evidence="5" id="KW-0862">Zinc</keyword>
<dbReference type="PANTHER" id="PTHR11618">
    <property type="entry name" value="TRANSCRIPTION INITIATION FACTOR IIB-RELATED"/>
    <property type="match status" value="1"/>
</dbReference>
<dbReference type="InterPro" id="IPR036915">
    <property type="entry name" value="Cyclin-like_sf"/>
</dbReference>
<evidence type="ECO:0000256" key="9">
    <source>
        <dbReference type="ARBA" id="ARBA00023242"/>
    </source>
</evidence>
<dbReference type="Pfam" id="PF07741">
    <property type="entry name" value="BRF1"/>
    <property type="match status" value="1"/>
</dbReference>
<dbReference type="Pfam" id="PF00382">
    <property type="entry name" value="TFIIB"/>
    <property type="match status" value="1"/>
</dbReference>
<dbReference type="AlphaFoldDB" id="A0A0G2EJ70"/>
<feature type="domain" description="Cyclin-like" evidence="11">
    <location>
        <begin position="18"/>
        <end position="102"/>
    </location>
</feature>
<evidence type="ECO:0000259" key="11">
    <source>
        <dbReference type="SMART" id="SM00385"/>
    </source>
</evidence>
<keyword evidence="13" id="KW-1185">Reference proteome</keyword>
<evidence type="ECO:0000256" key="8">
    <source>
        <dbReference type="ARBA" id="ARBA00023163"/>
    </source>
</evidence>
<evidence type="ECO:0000256" key="1">
    <source>
        <dbReference type="ARBA" id="ARBA00004123"/>
    </source>
</evidence>
<feature type="compositionally biased region" description="Basic and acidic residues" evidence="10">
    <location>
        <begin position="424"/>
        <end position="445"/>
    </location>
</feature>
<reference evidence="12 13" key="1">
    <citation type="submission" date="2015-05" db="EMBL/GenBank/DDBJ databases">
        <title>Distinctive expansion of gene families associated with plant cell wall degradation and secondary metabolism in the genomes of grapevine trunk pathogens.</title>
        <authorList>
            <person name="Lawrence D.P."/>
            <person name="Travadon R."/>
            <person name="Rolshausen P.E."/>
            <person name="Baumgartner K."/>
        </authorList>
    </citation>
    <scope>NUCLEOTIDE SEQUENCE [LARGE SCALE GENOMIC DNA]</scope>
    <source>
        <strain evidence="12">UCRPC4</strain>
    </source>
</reference>
<accession>A0A0G2EJ70</accession>
<dbReference type="EMBL" id="LCWF01000072">
    <property type="protein sequence ID" value="KKY22862.1"/>
    <property type="molecule type" value="Genomic_DNA"/>
</dbReference>
<evidence type="ECO:0000256" key="7">
    <source>
        <dbReference type="ARBA" id="ARBA00023159"/>
    </source>
</evidence>
<feature type="compositionally biased region" description="Polar residues" evidence="10">
    <location>
        <begin position="314"/>
        <end position="325"/>
    </location>
</feature>
<dbReference type="Proteomes" id="UP000053317">
    <property type="component" value="Unassembled WGS sequence"/>
</dbReference>
<evidence type="ECO:0000256" key="3">
    <source>
        <dbReference type="ARBA" id="ARBA00022723"/>
    </source>
</evidence>
<feature type="compositionally biased region" description="Basic residues" evidence="10">
    <location>
        <begin position="264"/>
        <end position="278"/>
    </location>
</feature>
<organism evidence="12 13">
    <name type="scientific">Phaeomoniella chlamydospora</name>
    <name type="common">Phaeoacremonium chlamydosporum</name>
    <dbReference type="NCBI Taxonomy" id="158046"/>
    <lineage>
        <taxon>Eukaryota</taxon>
        <taxon>Fungi</taxon>
        <taxon>Dikarya</taxon>
        <taxon>Ascomycota</taxon>
        <taxon>Pezizomycotina</taxon>
        <taxon>Eurotiomycetes</taxon>
        <taxon>Chaetothyriomycetidae</taxon>
        <taxon>Phaeomoniellales</taxon>
        <taxon>Phaeomoniellaceae</taxon>
        <taxon>Phaeomoniella</taxon>
    </lineage>
</organism>
<feature type="compositionally biased region" description="Low complexity" evidence="10">
    <location>
        <begin position="532"/>
        <end position="555"/>
    </location>
</feature>
<dbReference type="GO" id="GO:0000995">
    <property type="term" value="F:RNA polymerase III general transcription initiation factor activity"/>
    <property type="evidence" value="ECO:0007669"/>
    <property type="project" value="TreeGrafter"/>
</dbReference>
<keyword evidence="6" id="KW-0805">Transcription regulation</keyword>
<dbReference type="GO" id="GO:0070897">
    <property type="term" value="P:transcription preinitiation complex assembly"/>
    <property type="evidence" value="ECO:0007669"/>
    <property type="project" value="InterPro"/>
</dbReference>
<dbReference type="SMART" id="SM00385">
    <property type="entry name" value="CYCLIN"/>
    <property type="match status" value="1"/>
</dbReference>
<proteinExistence type="inferred from homology"/>
<dbReference type="GO" id="GO:0017025">
    <property type="term" value="F:TBP-class protein binding"/>
    <property type="evidence" value="ECO:0007669"/>
    <property type="project" value="InterPro"/>
</dbReference>
<feature type="region of interest" description="Disordered" evidence="10">
    <location>
        <begin position="399"/>
        <end position="472"/>
    </location>
</feature>
<dbReference type="PANTHER" id="PTHR11618:SF4">
    <property type="entry name" value="TRANSCRIPTION FACTOR IIIB 90 KDA SUBUNIT"/>
    <property type="match status" value="1"/>
</dbReference>
<dbReference type="OrthoDB" id="511529at2759"/>
<gene>
    <name evidence="12" type="ORF">UCRPC4_g03062</name>
</gene>
<keyword evidence="8" id="KW-0804">Transcription</keyword>
<dbReference type="InterPro" id="IPR000812">
    <property type="entry name" value="TFIIB"/>
</dbReference>
<keyword evidence="4" id="KW-0863">Zinc-finger</keyword>
<name>A0A0G2EJ70_PHACM</name>
<dbReference type="InterPro" id="IPR013150">
    <property type="entry name" value="TFIIB_cyclin"/>
</dbReference>
<feature type="compositionally biased region" description="Polar residues" evidence="10">
    <location>
        <begin position="399"/>
        <end position="415"/>
    </location>
</feature>
<feature type="region of interest" description="Disordered" evidence="10">
    <location>
        <begin position="127"/>
        <end position="188"/>
    </location>
</feature>
<sequence>MVRKVHGLGDIEAVNPENLILRFARSLEFGRDTNRIVTEATRIVQRMKRDWMVTGRRPAGICGAALIIAARMNNFRRTVREMVYVVKVTEITINKRLEEFKVTESSKFTIDEFRKVDLDSLKEHDPPSFYLVQEGGKPKGKRGRKRQAPETAAGIENGESEESEDPGQSPPPKQKRRIDKDGFAIPDMPIDPALRELAKDSIAPIDQALTSAVNDAITEMERDQSSNARQGSTSHNLDDDAASVASTDTTATGSTTFSETTGLPRKRRGRPKGAKNKRPMPVSGAELALEAAIEDEVRSGIDQIAKDKEAIQRPVQSSKPSKEQQPTPPTHNDGEPIPTQIQNREISMSTVIDEHEFEDDPEVANCLLSPAEREIKERIWVHENNTWLREQHRKRIQAQLKQTDPSLQSQAGQGSRTRKTRRPRLGDPKYLKKDNKEAGADHADADGDQTQNADPDNPDETGMNDSERAAGRAVKSMLENRAYSTRINYNVMQTLFPGMMARESSVESRRSMDEKARKRERLADQESRSQTSDSMAPSRAASPAVSTTSSSSTLDATRRAPHSPVAASAPSPSITKRSASTPPQQSSEENDADVEARGTLGQEQEDDESDVDVNIMGDMDDDDDEDEDVDDAFAGRYQRRSSYSDDDDED</sequence>
<evidence type="ECO:0000256" key="6">
    <source>
        <dbReference type="ARBA" id="ARBA00023015"/>
    </source>
</evidence>
<keyword evidence="7" id="KW-0010">Activator</keyword>
<evidence type="ECO:0000256" key="4">
    <source>
        <dbReference type="ARBA" id="ARBA00022771"/>
    </source>
</evidence>
<feature type="compositionally biased region" description="Low complexity" evidence="10">
    <location>
        <begin position="242"/>
        <end position="263"/>
    </location>
</feature>
<comment type="caution">
    <text evidence="12">The sequence shown here is derived from an EMBL/GenBank/DDBJ whole genome shotgun (WGS) entry which is preliminary data.</text>
</comment>
<evidence type="ECO:0000313" key="12">
    <source>
        <dbReference type="EMBL" id="KKY22862.1"/>
    </source>
</evidence>
<dbReference type="GO" id="GO:0008270">
    <property type="term" value="F:zinc ion binding"/>
    <property type="evidence" value="ECO:0007669"/>
    <property type="project" value="UniProtKB-KW"/>
</dbReference>
<dbReference type="SUPFAM" id="SSF47954">
    <property type="entry name" value="Cyclin-like"/>
    <property type="match status" value="1"/>
</dbReference>
<dbReference type="GO" id="GO:0005634">
    <property type="term" value="C:nucleus"/>
    <property type="evidence" value="ECO:0007669"/>
    <property type="project" value="UniProtKB-SubCell"/>
</dbReference>
<dbReference type="GO" id="GO:0001006">
    <property type="term" value="F:RNA polymerase III type 3 promoter sequence-specific DNA binding"/>
    <property type="evidence" value="ECO:0007669"/>
    <property type="project" value="TreeGrafter"/>
</dbReference>
<protein>
    <submittedName>
        <fullName evidence="12">Putative transcription factor tfiiib complex subunit brf1</fullName>
    </submittedName>
</protein>
<feature type="compositionally biased region" description="Polar residues" evidence="10">
    <location>
        <begin position="574"/>
        <end position="587"/>
    </location>
</feature>
<evidence type="ECO:0000313" key="13">
    <source>
        <dbReference type="Proteomes" id="UP000053317"/>
    </source>
</evidence>
<dbReference type="Gene3D" id="1.10.472.10">
    <property type="entry name" value="Cyclin-like"/>
    <property type="match status" value="1"/>
</dbReference>
<dbReference type="CDD" id="cd20554">
    <property type="entry name" value="CYCLIN_TFIIIB90_rpt2"/>
    <property type="match status" value="1"/>
</dbReference>
<reference evidence="12 13" key="2">
    <citation type="submission" date="2015-05" db="EMBL/GenBank/DDBJ databases">
        <authorList>
            <person name="Morales-Cruz A."/>
            <person name="Amrine K.C."/>
            <person name="Cantu D."/>
        </authorList>
    </citation>
    <scope>NUCLEOTIDE SEQUENCE [LARGE SCALE GENOMIC DNA]</scope>
    <source>
        <strain evidence="12">UCRPC4</strain>
    </source>
</reference>
<feature type="compositionally biased region" description="Basic and acidic residues" evidence="10">
    <location>
        <begin position="300"/>
        <end position="311"/>
    </location>
</feature>
<comment type="subcellular location">
    <subcellularLocation>
        <location evidence="1">Nucleus</location>
    </subcellularLocation>
</comment>
<evidence type="ECO:0000256" key="10">
    <source>
        <dbReference type="SAM" id="MobiDB-lite"/>
    </source>
</evidence>
<feature type="region of interest" description="Disordered" evidence="10">
    <location>
        <begin position="502"/>
        <end position="650"/>
    </location>
</feature>
<feature type="region of interest" description="Disordered" evidence="10">
    <location>
        <begin position="300"/>
        <end position="344"/>
    </location>
</feature>
<dbReference type="GO" id="GO:0097550">
    <property type="term" value="C:transcription preinitiation complex"/>
    <property type="evidence" value="ECO:0007669"/>
    <property type="project" value="TreeGrafter"/>
</dbReference>
<dbReference type="Gene3D" id="1.20.5.650">
    <property type="entry name" value="Single helix bin"/>
    <property type="match status" value="1"/>
</dbReference>
<feature type="region of interest" description="Disordered" evidence="10">
    <location>
        <begin position="214"/>
        <end position="283"/>
    </location>
</feature>
<feature type="compositionally biased region" description="Polar residues" evidence="10">
    <location>
        <begin position="225"/>
        <end position="235"/>
    </location>
</feature>
<evidence type="ECO:0000256" key="5">
    <source>
        <dbReference type="ARBA" id="ARBA00022833"/>
    </source>
</evidence>
<keyword evidence="3" id="KW-0479">Metal-binding</keyword>
<comment type="similarity">
    <text evidence="2">Belongs to the TFIIB family.</text>
</comment>
<dbReference type="FunFam" id="1.10.472.10:FF:000002">
    <property type="entry name" value="Transcription factor IIIB 90 kDa subunit"/>
    <property type="match status" value="1"/>
</dbReference>
<feature type="compositionally biased region" description="Low complexity" evidence="10">
    <location>
        <begin position="562"/>
        <end position="573"/>
    </location>
</feature>
<evidence type="ECO:0000256" key="2">
    <source>
        <dbReference type="ARBA" id="ARBA00010857"/>
    </source>
</evidence>
<feature type="compositionally biased region" description="Basic and acidic residues" evidence="10">
    <location>
        <begin position="504"/>
        <end position="527"/>
    </location>
</feature>
<feature type="compositionally biased region" description="Acidic residues" evidence="10">
    <location>
        <begin position="618"/>
        <end position="631"/>
    </location>
</feature>